<dbReference type="SUPFAM" id="SSF52540">
    <property type="entry name" value="P-loop containing nucleoside triphosphate hydrolases"/>
    <property type="match status" value="1"/>
</dbReference>
<evidence type="ECO:0000313" key="8">
    <source>
        <dbReference type="EMBL" id="SFV05321.1"/>
    </source>
</evidence>
<dbReference type="Gene3D" id="1.10.10.60">
    <property type="entry name" value="Homeodomain-like"/>
    <property type="match status" value="1"/>
</dbReference>
<dbReference type="CDD" id="cd00009">
    <property type="entry name" value="AAA"/>
    <property type="match status" value="1"/>
</dbReference>
<dbReference type="PROSITE" id="PS00688">
    <property type="entry name" value="SIGMA54_INTERACT_3"/>
    <property type="match status" value="1"/>
</dbReference>
<dbReference type="Pfam" id="PF25601">
    <property type="entry name" value="AAA_lid_14"/>
    <property type="match status" value="1"/>
</dbReference>
<dbReference type="InterPro" id="IPR002078">
    <property type="entry name" value="Sigma_54_int"/>
</dbReference>
<evidence type="ECO:0000256" key="5">
    <source>
        <dbReference type="ARBA" id="ARBA00023163"/>
    </source>
</evidence>
<dbReference type="InterPro" id="IPR058031">
    <property type="entry name" value="AAA_lid_NorR"/>
</dbReference>
<dbReference type="SUPFAM" id="SSF55785">
    <property type="entry name" value="PYP-like sensor domain (PAS domain)"/>
    <property type="match status" value="1"/>
</dbReference>
<dbReference type="InterPro" id="IPR003593">
    <property type="entry name" value="AAA+_ATPase"/>
</dbReference>
<dbReference type="InterPro" id="IPR009057">
    <property type="entry name" value="Homeodomain-like_sf"/>
</dbReference>
<keyword evidence="2" id="KW-0067">ATP-binding</keyword>
<evidence type="ECO:0000256" key="2">
    <source>
        <dbReference type="ARBA" id="ARBA00022840"/>
    </source>
</evidence>
<dbReference type="PANTHER" id="PTHR32071">
    <property type="entry name" value="TRANSCRIPTIONAL REGULATORY PROTEIN"/>
    <property type="match status" value="1"/>
</dbReference>
<dbReference type="InterPro" id="IPR025944">
    <property type="entry name" value="Sigma_54_int_dom_CS"/>
</dbReference>
<protein>
    <submittedName>
        <fullName evidence="8">Arginine utilization regulatory protein</fullName>
    </submittedName>
</protein>
<dbReference type="NCBIfam" id="TIGR00229">
    <property type="entry name" value="sensory_box"/>
    <property type="match status" value="1"/>
</dbReference>
<dbReference type="SUPFAM" id="SSF46689">
    <property type="entry name" value="Homeodomain-like"/>
    <property type="match status" value="1"/>
</dbReference>
<dbReference type="PANTHER" id="PTHR32071:SF74">
    <property type="entry name" value="TRANSCRIPTIONAL ACTIVATOR ROCR"/>
    <property type="match status" value="1"/>
</dbReference>
<dbReference type="FunFam" id="3.40.50.300:FF:000006">
    <property type="entry name" value="DNA-binding transcriptional regulator NtrC"/>
    <property type="match status" value="1"/>
</dbReference>
<dbReference type="InterPro" id="IPR025943">
    <property type="entry name" value="Sigma_54_int_dom_ATP-bd_2"/>
</dbReference>
<keyword evidence="4" id="KW-0238">DNA-binding</keyword>
<evidence type="ECO:0000256" key="1">
    <source>
        <dbReference type="ARBA" id="ARBA00022741"/>
    </source>
</evidence>
<dbReference type="OrthoDB" id="9762199at2"/>
<dbReference type="PROSITE" id="PS00675">
    <property type="entry name" value="SIGMA54_INTERACT_1"/>
    <property type="match status" value="1"/>
</dbReference>
<dbReference type="Pfam" id="PF02954">
    <property type="entry name" value="HTH_8"/>
    <property type="match status" value="1"/>
</dbReference>
<keyword evidence="3" id="KW-0805">Transcription regulation</keyword>
<name>A0A1I7L6J0_9BACL</name>
<keyword evidence="9" id="KW-1185">Reference proteome</keyword>
<dbReference type="EMBL" id="FPBV01000026">
    <property type="protein sequence ID" value="SFV05321.1"/>
    <property type="molecule type" value="Genomic_DNA"/>
</dbReference>
<dbReference type="PROSITE" id="PS50112">
    <property type="entry name" value="PAS"/>
    <property type="match status" value="1"/>
</dbReference>
<dbReference type="Gene3D" id="1.10.8.60">
    <property type="match status" value="1"/>
</dbReference>
<dbReference type="InterPro" id="IPR002197">
    <property type="entry name" value="HTH_Fis"/>
</dbReference>
<organism evidence="8 9">
    <name type="scientific">Alicyclobacillus macrosporangiidus</name>
    <dbReference type="NCBI Taxonomy" id="392015"/>
    <lineage>
        <taxon>Bacteria</taxon>
        <taxon>Bacillati</taxon>
        <taxon>Bacillota</taxon>
        <taxon>Bacilli</taxon>
        <taxon>Bacillales</taxon>
        <taxon>Alicyclobacillaceae</taxon>
        <taxon>Alicyclobacillus</taxon>
    </lineage>
</organism>
<evidence type="ECO:0000259" key="7">
    <source>
        <dbReference type="PROSITE" id="PS50112"/>
    </source>
</evidence>
<dbReference type="InterPro" id="IPR035965">
    <property type="entry name" value="PAS-like_dom_sf"/>
</dbReference>
<dbReference type="InterPro" id="IPR027417">
    <property type="entry name" value="P-loop_NTPase"/>
</dbReference>
<evidence type="ECO:0000259" key="6">
    <source>
        <dbReference type="PROSITE" id="PS50045"/>
    </source>
</evidence>
<dbReference type="SMART" id="SM00091">
    <property type="entry name" value="PAS"/>
    <property type="match status" value="1"/>
</dbReference>
<dbReference type="GO" id="GO:0006355">
    <property type="term" value="P:regulation of DNA-templated transcription"/>
    <property type="evidence" value="ECO:0007669"/>
    <property type="project" value="InterPro"/>
</dbReference>
<reference evidence="9" key="1">
    <citation type="submission" date="2016-10" db="EMBL/GenBank/DDBJ databases">
        <authorList>
            <person name="Varghese N."/>
        </authorList>
    </citation>
    <scope>NUCLEOTIDE SEQUENCE [LARGE SCALE GENOMIC DNA]</scope>
    <source>
        <strain evidence="9">DSM 17980</strain>
    </source>
</reference>
<feature type="domain" description="Sigma-54 factor interaction" evidence="6">
    <location>
        <begin position="141"/>
        <end position="369"/>
    </location>
</feature>
<dbReference type="Proteomes" id="UP000183508">
    <property type="component" value="Unassembled WGS sequence"/>
</dbReference>
<dbReference type="RefSeq" id="WP_074955958.1">
    <property type="nucleotide sequence ID" value="NZ_FPBV01000026.1"/>
</dbReference>
<gene>
    <name evidence="8" type="ORF">SAMN05421543_12627</name>
</gene>
<dbReference type="Gene3D" id="3.30.450.20">
    <property type="entry name" value="PAS domain"/>
    <property type="match status" value="1"/>
</dbReference>
<keyword evidence="5" id="KW-0804">Transcription</keyword>
<dbReference type="PROSITE" id="PS00676">
    <property type="entry name" value="SIGMA54_INTERACT_2"/>
    <property type="match status" value="1"/>
</dbReference>
<accession>A0A1I7L6J0</accession>
<evidence type="ECO:0000256" key="4">
    <source>
        <dbReference type="ARBA" id="ARBA00023125"/>
    </source>
</evidence>
<dbReference type="PROSITE" id="PS50045">
    <property type="entry name" value="SIGMA54_INTERACT_4"/>
    <property type="match status" value="1"/>
</dbReference>
<dbReference type="CDD" id="cd00130">
    <property type="entry name" value="PAS"/>
    <property type="match status" value="1"/>
</dbReference>
<keyword evidence="1" id="KW-0547">Nucleotide-binding</keyword>
<dbReference type="InterPro" id="IPR013656">
    <property type="entry name" value="PAS_4"/>
</dbReference>
<dbReference type="Gene3D" id="3.40.50.300">
    <property type="entry name" value="P-loop containing nucleotide triphosphate hydrolases"/>
    <property type="match status" value="1"/>
</dbReference>
<dbReference type="GO" id="GO:0043565">
    <property type="term" value="F:sequence-specific DNA binding"/>
    <property type="evidence" value="ECO:0007669"/>
    <property type="project" value="InterPro"/>
</dbReference>
<evidence type="ECO:0000256" key="3">
    <source>
        <dbReference type="ARBA" id="ARBA00023015"/>
    </source>
</evidence>
<dbReference type="GO" id="GO:0005524">
    <property type="term" value="F:ATP binding"/>
    <property type="evidence" value="ECO:0007669"/>
    <property type="project" value="UniProtKB-KW"/>
</dbReference>
<sequence>MEDRQAWRTLAEQVLDHLEEGVHVVDAQGRTVFYNAKMAVMEQMRPEDVLGRPIQEVFRFQEAGGSTLLEAVREGRVTRNVRQTYFNSHGTRITTINHTYPLRLGDHIVGAVEIARDVTRVERLQEHLVAGTGARYTFDAIVRASAAMDEVVEQARRAARTDSSILIVGETGTGKELLAQSIHQASPRAAGPFVAQNCAALPEALMEGILFGTAKGAFTGAIDRPGLFEQAHGGTLLLDELNAMRPALQAKLLRVLQERTVRRLGDTKERRVDVRIVATMNDDPLAALSAGRLRRDLFYRLSVVTLVLPPLRERMEDVPVLVRTFIGKYNRLFGLHVQGVAPHLMRAFLRYHWPGNVRELEHTVEGAMNLVQGEEWLQMHHLPLYLRRRFEAEADAPEGSGGSAVQAQAQGAAQDAAQLQAQAAVQDAAKDASGRLRDRLAGYERAVLADVLARHGGNISAAARELGTTRQNLQYHLRKVGLRPRR</sequence>
<evidence type="ECO:0000313" key="9">
    <source>
        <dbReference type="Proteomes" id="UP000183508"/>
    </source>
</evidence>
<dbReference type="PRINTS" id="PR01590">
    <property type="entry name" value="HTHFIS"/>
</dbReference>
<dbReference type="InterPro" id="IPR000014">
    <property type="entry name" value="PAS"/>
</dbReference>
<dbReference type="AlphaFoldDB" id="A0A1I7L6J0"/>
<dbReference type="SMART" id="SM00382">
    <property type="entry name" value="AAA"/>
    <property type="match status" value="1"/>
</dbReference>
<dbReference type="InterPro" id="IPR025662">
    <property type="entry name" value="Sigma_54_int_dom_ATP-bd_1"/>
</dbReference>
<dbReference type="Pfam" id="PF00158">
    <property type="entry name" value="Sigma54_activat"/>
    <property type="match status" value="1"/>
</dbReference>
<feature type="domain" description="PAS" evidence="7">
    <location>
        <begin position="12"/>
        <end position="52"/>
    </location>
</feature>
<dbReference type="Pfam" id="PF08448">
    <property type="entry name" value="PAS_4"/>
    <property type="match status" value="1"/>
</dbReference>
<dbReference type="STRING" id="392015.SAMN05421543_12627"/>
<proteinExistence type="predicted"/>